<dbReference type="Proteomes" id="UP000029614">
    <property type="component" value="Unassembled WGS sequence"/>
</dbReference>
<proteinExistence type="predicted"/>
<comment type="caution">
    <text evidence="2">The sequence shown here is derived from an EMBL/GenBank/DDBJ whole genome shotgun (WGS) entry which is preliminary data.</text>
</comment>
<gene>
    <name evidence="2" type="ORF">HMPREF9302_08540</name>
</gene>
<feature type="transmembrane region" description="Helical" evidence="1">
    <location>
        <begin position="74"/>
        <end position="93"/>
    </location>
</feature>
<sequence>MESKLLRFISAVFFCSFSFCFLFFYQVDVMTVTQHIASHGKTFYNPIVGAILITVILQLLQNSIDVFVKIPNRVFALTYFPPIVLLSLISSIRSDVEYNNFAISQWWWILLILFPIYIFIVFFVKRYEPYAQQQRNIGVFSQSMWRNLFILFLLFFFVGYFSNNDPYFHKRAKIEHLIDQRQYTKALSVVKTLSHTDSVISMLTIYAAARSNKLTNHLFSYPLVGGSHVMRPLYVHSYLQPDSIILKNTRLSANYQLMGFLLDRNLSQFIRYLPQYYPSKSVLPRYYKEAVRIYSLHLKDSIPSPPYPHDSYYQYYFNK</sequence>
<reference evidence="2 3" key="1">
    <citation type="submission" date="2014-07" db="EMBL/GenBank/DDBJ databases">
        <authorList>
            <person name="McCorrison J."/>
            <person name="Sanka R."/>
            <person name="Torralba M."/>
            <person name="Gillis M."/>
            <person name="Haft D.H."/>
            <person name="Methe B."/>
            <person name="Sutton G."/>
            <person name="Nelson K.E."/>
        </authorList>
    </citation>
    <scope>NUCLEOTIDE SEQUENCE [LARGE SCALE GENOMIC DNA]</scope>
    <source>
        <strain evidence="2 3">DNF00058</strain>
    </source>
</reference>
<evidence type="ECO:0000313" key="2">
    <source>
        <dbReference type="EMBL" id="KGF51151.1"/>
    </source>
</evidence>
<keyword evidence="1" id="KW-0472">Membrane</keyword>
<evidence type="ECO:0000313" key="3">
    <source>
        <dbReference type="Proteomes" id="UP000029614"/>
    </source>
</evidence>
<accession>A0A096AWQ1</accession>
<dbReference type="EMBL" id="JRNU01000048">
    <property type="protein sequence ID" value="KGF51151.1"/>
    <property type="molecule type" value="Genomic_DNA"/>
</dbReference>
<feature type="transmembrane region" description="Helical" evidence="1">
    <location>
        <begin position="145"/>
        <end position="162"/>
    </location>
</feature>
<keyword evidence="1" id="KW-1133">Transmembrane helix</keyword>
<dbReference type="OrthoDB" id="1082131at2"/>
<evidence type="ECO:0000256" key="1">
    <source>
        <dbReference type="SAM" id="Phobius"/>
    </source>
</evidence>
<keyword evidence="1" id="KW-0812">Transmembrane</keyword>
<dbReference type="AlphaFoldDB" id="A0A096AWQ1"/>
<feature type="transmembrane region" description="Helical" evidence="1">
    <location>
        <begin position="47"/>
        <end position="67"/>
    </location>
</feature>
<dbReference type="RefSeq" id="WP_036856537.1">
    <property type="nucleotide sequence ID" value="NZ_JRNU01000048.1"/>
</dbReference>
<protein>
    <submittedName>
        <fullName evidence="2">Uncharacterized protein</fullName>
    </submittedName>
</protein>
<feature type="transmembrane region" description="Helical" evidence="1">
    <location>
        <begin position="105"/>
        <end position="124"/>
    </location>
</feature>
<organism evidence="2 3">
    <name type="scientific">Prevotella amnii DNF00058</name>
    <dbReference type="NCBI Taxonomy" id="1401066"/>
    <lineage>
        <taxon>Bacteria</taxon>
        <taxon>Pseudomonadati</taxon>
        <taxon>Bacteroidota</taxon>
        <taxon>Bacteroidia</taxon>
        <taxon>Bacteroidales</taxon>
        <taxon>Prevotellaceae</taxon>
        <taxon>Prevotella</taxon>
    </lineage>
</organism>
<keyword evidence="3" id="KW-1185">Reference proteome</keyword>
<name>A0A096AWQ1_9BACT</name>
<feature type="transmembrane region" description="Helical" evidence="1">
    <location>
        <begin position="5"/>
        <end position="27"/>
    </location>
</feature>